<protein>
    <submittedName>
        <fullName evidence="3">Spore coat protein CotJB</fullName>
    </submittedName>
</protein>
<keyword evidence="3" id="KW-0167">Capsid protein</keyword>
<reference evidence="3 4" key="1">
    <citation type="journal article" date="2021" name="ISME Commun">
        <title>Automated analysis of genomic sequences facilitates high-throughput and comprehensive description of bacteria.</title>
        <authorList>
            <person name="Hitch T.C.A."/>
        </authorList>
    </citation>
    <scope>NUCLEOTIDE SEQUENCE [LARGE SCALE GENOMIC DNA]</scope>
    <source>
        <strain evidence="3 4">Sanger_04</strain>
    </source>
</reference>
<evidence type="ECO:0000256" key="1">
    <source>
        <dbReference type="SAM" id="MobiDB-lite"/>
    </source>
</evidence>
<evidence type="ECO:0000313" key="3">
    <source>
        <dbReference type="EMBL" id="MCU6697287.1"/>
    </source>
</evidence>
<feature type="region of interest" description="Disordered" evidence="1">
    <location>
        <begin position="1"/>
        <end position="37"/>
    </location>
</feature>
<feature type="domain" description="Protein CotJB" evidence="2">
    <location>
        <begin position="51"/>
        <end position="126"/>
    </location>
</feature>
<dbReference type="Pfam" id="PF12652">
    <property type="entry name" value="CotJB"/>
    <property type="match status" value="1"/>
</dbReference>
<keyword evidence="4" id="KW-1185">Reference proteome</keyword>
<organism evidence="3 4">
    <name type="scientific">Laedolimicola ammoniilytica</name>
    <dbReference type="NCBI Taxonomy" id="2981771"/>
    <lineage>
        <taxon>Bacteria</taxon>
        <taxon>Bacillati</taxon>
        <taxon>Bacillota</taxon>
        <taxon>Clostridia</taxon>
        <taxon>Lachnospirales</taxon>
        <taxon>Lachnospiraceae</taxon>
        <taxon>Laedolimicola</taxon>
    </lineage>
</organism>
<name>A0ABT2RYP1_9FIRM</name>
<keyword evidence="3" id="KW-0946">Virion</keyword>
<dbReference type="Proteomes" id="UP001652461">
    <property type="component" value="Unassembled WGS sequence"/>
</dbReference>
<dbReference type="EMBL" id="JAOQKC010000012">
    <property type="protein sequence ID" value="MCU6697287.1"/>
    <property type="molecule type" value="Genomic_DNA"/>
</dbReference>
<proteinExistence type="predicted"/>
<feature type="compositionally biased region" description="Polar residues" evidence="1">
    <location>
        <begin position="1"/>
        <end position="11"/>
    </location>
</feature>
<dbReference type="InterPro" id="IPR024207">
    <property type="entry name" value="CotJB_dom"/>
</dbReference>
<comment type="caution">
    <text evidence="3">The sequence shown here is derived from an EMBL/GenBank/DDBJ whole genome shotgun (WGS) entry which is preliminary data.</text>
</comment>
<dbReference type="RefSeq" id="WP_262670793.1">
    <property type="nucleotide sequence ID" value="NZ_JAOQKC010000012.1"/>
</dbReference>
<gene>
    <name evidence="3" type="ORF">OCV63_10305</name>
</gene>
<sequence length="126" mass="14357">MMGRTNCQQPVRTYPQPRNGASCPMPQTPPPGPGPARTETACSCSGFSKDQLLRLIATTGFACVDACLYLDTHPEDSEAIAYFREMNLKYQEALHEYSQKYGPLNLSHVHHPTDYWKWVDQPWPWQ</sequence>
<evidence type="ECO:0000259" key="2">
    <source>
        <dbReference type="Pfam" id="PF12652"/>
    </source>
</evidence>
<accession>A0ABT2RYP1</accession>
<evidence type="ECO:0000313" key="4">
    <source>
        <dbReference type="Proteomes" id="UP001652461"/>
    </source>
</evidence>